<evidence type="ECO:0000313" key="1">
    <source>
        <dbReference type="EMBL" id="KAG7168369.1"/>
    </source>
</evidence>
<dbReference type="EMBL" id="JAHLQT010020073">
    <property type="protein sequence ID" value="KAG7168369.1"/>
    <property type="molecule type" value="Genomic_DNA"/>
</dbReference>
<accession>A0A8J5KES9</accession>
<evidence type="ECO:0000313" key="2">
    <source>
        <dbReference type="Proteomes" id="UP000747542"/>
    </source>
</evidence>
<reference evidence="1" key="1">
    <citation type="journal article" date="2021" name="Sci. Adv.">
        <title>The American lobster genome reveals insights on longevity, neural, and immune adaptations.</title>
        <authorList>
            <person name="Polinski J.M."/>
            <person name="Zimin A.V."/>
            <person name="Clark K.F."/>
            <person name="Kohn A.B."/>
            <person name="Sadowski N."/>
            <person name="Timp W."/>
            <person name="Ptitsyn A."/>
            <person name="Khanna P."/>
            <person name="Romanova D.Y."/>
            <person name="Williams P."/>
            <person name="Greenwood S.J."/>
            <person name="Moroz L.L."/>
            <person name="Walt D.R."/>
            <person name="Bodnar A.G."/>
        </authorList>
    </citation>
    <scope>NUCLEOTIDE SEQUENCE</scope>
    <source>
        <strain evidence="1">GMGI-L3</strain>
    </source>
</reference>
<dbReference type="Proteomes" id="UP000747542">
    <property type="component" value="Unassembled WGS sequence"/>
</dbReference>
<sequence>YLVPQSPVLHMPFFNQCRAVVLFSKELLQYSEEKLVEKLLVQKVVKVDSEAHPISSTECERFRLKREILYIHTRDKESFAEARSAETVSSHGDSYVQVLSRHKARQTVTVTSSRESS</sequence>
<feature type="non-terminal residue" evidence="1">
    <location>
        <position position="117"/>
    </location>
</feature>
<comment type="caution">
    <text evidence="1">The sequence shown here is derived from an EMBL/GenBank/DDBJ whole genome shotgun (WGS) entry which is preliminary data.</text>
</comment>
<keyword evidence="2" id="KW-1185">Reference proteome</keyword>
<protein>
    <submittedName>
        <fullName evidence="1">Uncharacterized protein</fullName>
    </submittedName>
</protein>
<dbReference type="AlphaFoldDB" id="A0A8J5KES9"/>
<gene>
    <name evidence="1" type="ORF">Hamer_G002397</name>
</gene>
<feature type="non-terminal residue" evidence="1">
    <location>
        <position position="1"/>
    </location>
</feature>
<proteinExistence type="predicted"/>
<organism evidence="1 2">
    <name type="scientific">Homarus americanus</name>
    <name type="common">American lobster</name>
    <dbReference type="NCBI Taxonomy" id="6706"/>
    <lineage>
        <taxon>Eukaryota</taxon>
        <taxon>Metazoa</taxon>
        <taxon>Ecdysozoa</taxon>
        <taxon>Arthropoda</taxon>
        <taxon>Crustacea</taxon>
        <taxon>Multicrustacea</taxon>
        <taxon>Malacostraca</taxon>
        <taxon>Eumalacostraca</taxon>
        <taxon>Eucarida</taxon>
        <taxon>Decapoda</taxon>
        <taxon>Pleocyemata</taxon>
        <taxon>Astacidea</taxon>
        <taxon>Nephropoidea</taxon>
        <taxon>Nephropidae</taxon>
        <taxon>Homarus</taxon>
    </lineage>
</organism>
<name>A0A8J5KES9_HOMAM</name>